<dbReference type="Pfam" id="PF00005">
    <property type="entry name" value="ABC_tran"/>
    <property type="match status" value="1"/>
</dbReference>
<evidence type="ECO:0000256" key="4">
    <source>
        <dbReference type="ARBA" id="ARBA00022840"/>
    </source>
</evidence>
<organism evidence="6 7">
    <name type="scientific">Halobellus rarus</name>
    <dbReference type="NCBI Taxonomy" id="1126237"/>
    <lineage>
        <taxon>Archaea</taxon>
        <taxon>Methanobacteriati</taxon>
        <taxon>Methanobacteriota</taxon>
        <taxon>Stenosarchaea group</taxon>
        <taxon>Halobacteria</taxon>
        <taxon>Halobacteriales</taxon>
        <taxon>Haloferacaceae</taxon>
        <taxon>Halobellus</taxon>
    </lineage>
</organism>
<comment type="caution">
    <text evidence="6">The sequence shown here is derived from an EMBL/GenBank/DDBJ whole genome shotgun (WGS) entry which is preliminary data.</text>
</comment>
<dbReference type="SUPFAM" id="SSF52540">
    <property type="entry name" value="P-loop containing nucleoside triphosphate hydrolases"/>
    <property type="match status" value="1"/>
</dbReference>
<comment type="similarity">
    <text evidence="1">Belongs to the ABC transporter superfamily.</text>
</comment>
<proteinExistence type="inferred from homology"/>
<accession>A0ABD6CR60</accession>
<dbReference type="Proteomes" id="UP001597085">
    <property type="component" value="Unassembled WGS sequence"/>
</dbReference>
<dbReference type="SMART" id="SM00382">
    <property type="entry name" value="AAA"/>
    <property type="match status" value="1"/>
</dbReference>
<keyword evidence="7" id="KW-1185">Reference proteome</keyword>
<evidence type="ECO:0000313" key="6">
    <source>
        <dbReference type="EMBL" id="MFD1600297.1"/>
    </source>
</evidence>
<dbReference type="InterPro" id="IPR003593">
    <property type="entry name" value="AAA+_ATPase"/>
</dbReference>
<keyword evidence="3" id="KW-0547">Nucleotide-binding</keyword>
<dbReference type="InterPro" id="IPR003439">
    <property type="entry name" value="ABC_transporter-like_ATP-bd"/>
</dbReference>
<evidence type="ECO:0000256" key="2">
    <source>
        <dbReference type="ARBA" id="ARBA00022448"/>
    </source>
</evidence>
<dbReference type="PANTHER" id="PTHR43335">
    <property type="entry name" value="ABC TRANSPORTER, ATP-BINDING PROTEIN"/>
    <property type="match status" value="1"/>
</dbReference>
<dbReference type="GO" id="GO:0005524">
    <property type="term" value="F:ATP binding"/>
    <property type="evidence" value="ECO:0007669"/>
    <property type="project" value="UniProtKB-KW"/>
</dbReference>
<evidence type="ECO:0000256" key="3">
    <source>
        <dbReference type="ARBA" id="ARBA00022741"/>
    </source>
</evidence>
<evidence type="ECO:0000259" key="5">
    <source>
        <dbReference type="PROSITE" id="PS50893"/>
    </source>
</evidence>
<name>A0ABD6CR60_9EURY</name>
<dbReference type="PANTHER" id="PTHR43335:SF4">
    <property type="entry name" value="ABC TRANSPORTER, ATP-BINDING PROTEIN"/>
    <property type="match status" value="1"/>
</dbReference>
<feature type="domain" description="ABC transporter" evidence="5">
    <location>
        <begin position="6"/>
        <end position="231"/>
    </location>
</feature>
<dbReference type="InterPro" id="IPR027417">
    <property type="entry name" value="P-loop_NTPase"/>
</dbReference>
<keyword evidence="4 6" id="KW-0067">ATP-binding</keyword>
<evidence type="ECO:0000313" key="7">
    <source>
        <dbReference type="Proteomes" id="UP001597085"/>
    </source>
</evidence>
<dbReference type="PROSITE" id="PS50893">
    <property type="entry name" value="ABC_TRANSPORTER_2"/>
    <property type="match status" value="1"/>
</dbReference>
<reference evidence="6 7" key="1">
    <citation type="journal article" date="2019" name="Int. J. Syst. Evol. Microbiol.">
        <title>The Global Catalogue of Microorganisms (GCM) 10K type strain sequencing project: providing services to taxonomists for standard genome sequencing and annotation.</title>
        <authorList>
            <consortium name="The Broad Institute Genomics Platform"/>
            <consortium name="The Broad Institute Genome Sequencing Center for Infectious Disease"/>
            <person name="Wu L."/>
            <person name="Ma J."/>
        </authorList>
    </citation>
    <scope>NUCLEOTIDE SEQUENCE [LARGE SCALE GENOMIC DNA]</scope>
    <source>
        <strain evidence="6 7">CGMCC 1.12121</strain>
    </source>
</reference>
<protein>
    <submittedName>
        <fullName evidence="6">ABC transporter ATP-binding protein</fullName>
    </submittedName>
</protein>
<sequence length="253" mass="27207">MSDPAILTEGLTKRYGSTTAVDELTLTVASDEIFGFLGPNGAGKSTTIGMLMDYIRPTTGSISVLAQDPQRDVVDVHSRVGILPDRYRLYDALTARQHLELVIDTKRVNNSPASLLDRVGLDDVDGQSVGTFSQGMEQRLALAMALVGGPDLLVLDEPFTGLDPHGVRTVREIVHEENDRGAAVFFSSHVLGQVEFVCDRIGILHEGRLVAEGTIDSLRAETNVGSDATVEEIFVSVTDGPVLTDESSPETTQ</sequence>
<dbReference type="AlphaFoldDB" id="A0ABD6CR60"/>
<gene>
    <name evidence="6" type="ORF">ACFSBX_15205</name>
</gene>
<dbReference type="CDD" id="cd03230">
    <property type="entry name" value="ABC_DR_subfamily_A"/>
    <property type="match status" value="1"/>
</dbReference>
<dbReference type="EMBL" id="JBHUDK010000014">
    <property type="protein sequence ID" value="MFD1600297.1"/>
    <property type="molecule type" value="Genomic_DNA"/>
</dbReference>
<keyword evidence="2" id="KW-0813">Transport</keyword>
<dbReference type="RefSeq" id="WP_256421836.1">
    <property type="nucleotide sequence ID" value="NZ_JANHDI010000009.1"/>
</dbReference>
<evidence type="ECO:0000256" key="1">
    <source>
        <dbReference type="ARBA" id="ARBA00005417"/>
    </source>
</evidence>
<dbReference type="Gene3D" id="3.40.50.300">
    <property type="entry name" value="P-loop containing nucleotide triphosphate hydrolases"/>
    <property type="match status" value="1"/>
</dbReference>